<evidence type="ECO:0000313" key="4">
    <source>
        <dbReference type="Proteomes" id="UP000285146"/>
    </source>
</evidence>
<sequence>MATKRDIDAVAGADSDEPLQQPSTKRARNAGNQKKSKQSSEPQTDLTYGQRHCFPGLDHSVSNSDEDLEFEDESDALAYLKSVRQQASSIPHLLVAPKSGPQLPPHRATDGLAYDDDDDRGASHQRGAIDRSIYDDGLGDQRGYYEDGAYTAIPDNLYSNNNNDHHPDADADPEADEDAAATNEAARIANAYFTSITTRFTTLRQKLHLDPPPAALAALTREQSPHVGRFGHNSKTFPIWSARLQGADPAPAQVAAMDKGAVLRLLRVALGGKLLRRGTDLPERTSRWLWALLARLPGRGELDHMEVGYVRELGKRAALLMHSLREMAALREEVEGSGVGQGGNDDGLEGEEEDWDAEGEVVDGDVDGEGGNSAPARGEVESVTAHDLHRQEEKIPAQTTSSDPPTRSSSTVPTSNPEAEVDTKAKDEEAEDGQMEDGEVDESAPMDIDDGDFEAAKARLLANLDALDAQGPEKQTADAAADSVKEPAFDPVRARMNMRATLNMILTVAGEFYGQRDLLEFRDPFFGL</sequence>
<feature type="region of interest" description="Disordered" evidence="2">
    <location>
        <begin position="332"/>
        <end position="453"/>
    </location>
</feature>
<dbReference type="GO" id="GO:0005634">
    <property type="term" value="C:nucleus"/>
    <property type="evidence" value="ECO:0007669"/>
    <property type="project" value="TreeGrafter"/>
</dbReference>
<dbReference type="Proteomes" id="UP000285146">
    <property type="component" value="Unassembled WGS sequence"/>
</dbReference>
<organism evidence="3 4">
    <name type="scientific">Cytospora leucostoma</name>
    <dbReference type="NCBI Taxonomy" id="1230097"/>
    <lineage>
        <taxon>Eukaryota</taxon>
        <taxon>Fungi</taxon>
        <taxon>Dikarya</taxon>
        <taxon>Ascomycota</taxon>
        <taxon>Pezizomycotina</taxon>
        <taxon>Sordariomycetes</taxon>
        <taxon>Sordariomycetidae</taxon>
        <taxon>Diaporthales</taxon>
        <taxon>Cytosporaceae</taxon>
        <taxon>Cytospora</taxon>
    </lineage>
</organism>
<dbReference type="Gene3D" id="1.20.58.1070">
    <property type="match status" value="1"/>
</dbReference>
<protein>
    <submittedName>
        <fullName evidence="3">Uncharacterized protein</fullName>
    </submittedName>
</protein>
<feature type="region of interest" description="Disordered" evidence="2">
    <location>
        <begin position="94"/>
        <end position="138"/>
    </location>
</feature>
<feature type="region of interest" description="Disordered" evidence="2">
    <location>
        <begin position="1"/>
        <end position="70"/>
    </location>
</feature>
<feature type="compositionally biased region" description="Acidic residues" evidence="2">
    <location>
        <begin position="346"/>
        <end position="368"/>
    </location>
</feature>
<gene>
    <name evidence="3" type="ORF">VPNG_08833</name>
</gene>
<evidence type="ECO:0000256" key="2">
    <source>
        <dbReference type="SAM" id="MobiDB-lite"/>
    </source>
</evidence>
<evidence type="ECO:0000313" key="3">
    <source>
        <dbReference type="EMBL" id="ROV97149.1"/>
    </source>
</evidence>
<dbReference type="InterPro" id="IPR035426">
    <property type="entry name" value="Gemin2/Brr1"/>
</dbReference>
<feature type="compositionally biased region" description="Acidic residues" evidence="2">
    <location>
        <begin position="170"/>
        <end position="179"/>
    </location>
</feature>
<reference evidence="3 4" key="1">
    <citation type="submission" date="2015-09" db="EMBL/GenBank/DDBJ databases">
        <title>Host preference determinants of Valsa canker pathogens revealed by comparative genomics.</title>
        <authorList>
            <person name="Yin Z."/>
            <person name="Huang L."/>
        </authorList>
    </citation>
    <scope>NUCLEOTIDE SEQUENCE [LARGE SCALE GENOMIC DNA]</scope>
    <source>
        <strain evidence="3 4">SXYLt</strain>
    </source>
</reference>
<keyword evidence="4" id="KW-1185">Reference proteome</keyword>
<feature type="compositionally biased region" description="Acidic residues" evidence="2">
    <location>
        <begin position="428"/>
        <end position="453"/>
    </location>
</feature>
<feature type="compositionally biased region" description="Basic and acidic residues" evidence="2">
    <location>
        <begin position="378"/>
        <end position="395"/>
    </location>
</feature>
<dbReference type="EMBL" id="LKEB01000065">
    <property type="protein sequence ID" value="ROV97149.1"/>
    <property type="molecule type" value="Genomic_DNA"/>
</dbReference>
<dbReference type="InParanoid" id="A0A423W1I4"/>
<comment type="similarity">
    <text evidence="1">Belongs to the gemin-2 family.</text>
</comment>
<proteinExistence type="inferred from homology"/>
<accession>A0A423W1I4</accession>
<dbReference type="PANTHER" id="PTHR12794">
    <property type="entry name" value="GEMIN2"/>
    <property type="match status" value="1"/>
</dbReference>
<dbReference type="AlphaFoldDB" id="A0A423W1I4"/>
<comment type="caution">
    <text evidence="3">The sequence shown here is derived from an EMBL/GenBank/DDBJ whole genome shotgun (WGS) entry which is preliminary data.</text>
</comment>
<feature type="compositionally biased region" description="Low complexity" evidence="2">
    <location>
        <begin position="399"/>
        <end position="417"/>
    </location>
</feature>
<dbReference type="PANTHER" id="PTHR12794:SF0">
    <property type="entry name" value="GEM-ASSOCIATED PROTEIN 2"/>
    <property type="match status" value="1"/>
</dbReference>
<dbReference type="GO" id="GO:0032797">
    <property type="term" value="C:SMN complex"/>
    <property type="evidence" value="ECO:0007669"/>
    <property type="project" value="TreeGrafter"/>
</dbReference>
<dbReference type="GO" id="GO:0000387">
    <property type="term" value="P:spliceosomal snRNP assembly"/>
    <property type="evidence" value="ECO:0007669"/>
    <property type="project" value="InterPro"/>
</dbReference>
<name>A0A423W1I4_9PEZI</name>
<evidence type="ECO:0000256" key="1">
    <source>
        <dbReference type="ARBA" id="ARBA00025758"/>
    </source>
</evidence>
<dbReference type="OrthoDB" id="428895at2759"/>
<feature type="region of interest" description="Disordered" evidence="2">
    <location>
        <begin position="155"/>
        <end position="181"/>
    </location>
</feature>
<dbReference type="Pfam" id="PF04938">
    <property type="entry name" value="SIP1"/>
    <property type="match status" value="1"/>
</dbReference>